<keyword evidence="3" id="KW-1185">Reference proteome</keyword>
<evidence type="ECO:0000256" key="1">
    <source>
        <dbReference type="SAM" id="MobiDB-lite"/>
    </source>
</evidence>
<name>A0A8E2DI89_9APHY</name>
<accession>A0A8E2DI89</accession>
<evidence type="ECO:0000313" key="3">
    <source>
        <dbReference type="Proteomes" id="UP000250043"/>
    </source>
</evidence>
<dbReference type="OrthoDB" id="3003491at2759"/>
<protein>
    <submittedName>
        <fullName evidence="2">Uncharacterized protein</fullName>
    </submittedName>
</protein>
<organism evidence="2 3">
    <name type="scientific">Obba rivulosa</name>
    <dbReference type="NCBI Taxonomy" id="1052685"/>
    <lineage>
        <taxon>Eukaryota</taxon>
        <taxon>Fungi</taxon>
        <taxon>Dikarya</taxon>
        <taxon>Basidiomycota</taxon>
        <taxon>Agaricomycotina</taxon>
        <taxon>Agaricomycetes</taxon>
        <taxon>Polyporales</taxon>
        <taxon>Gelatoporiaceae</taxon>
        <taxon>Obba</taxon>
    </lineage>
</organism>
<proteinExistence type="predicted"/>
<dbReference type="AlphaFoldDB" id="A0A8E2DI89"/>
<feature type="region of interest" description="Disordered" evidence="1">
    <location>
        <begin position="35"/>
        <end position="79"/>
    </location>
</feature>
<gene>
    <name evidence="2" type="ORF">OBBRIDRAFT_836993</name>
</gene>
<evidence type="ECO:0000313" key="2">
    <source>
        <dbReference type="EMBL" id="OCH87927.1"/>
    </source>
</evidence>
<reference evidence="2 3" key="1">
    <citation type="submission" date="2016-07" db="EMBL/GenBank/DDBJ databases">
        <title>Draft genome of the white-rot fungus Obba rivulosa 3A-2.</title>
        <authorList>
            <consortium name="DOE Joint Genome Institute"/>
            <person name="Miettinen O."/>
            <person name="Riley R."/>
            <person name="Acob R."/>
            <person name="Barry K."/>
            <person name="Cullen D."/>
            <person name="De Vries R."/>
            <person name="Hainaut M."/>
            <person name="Hatakka A."/>
            <person name="Henrissat B."/>
            <person name="Hilden K."/>
            <person name="Kuo R."/>
            <person name="Labutti K."/>
            <person name="Lipzen A."/>
            <person name="Makela M.R."/>
            <person name="Sandor L."/>
            <person name="Spatafora J.W."/>
            <person name="Grigoriev I.V."/>
            <person name="Hibbett D.S."/>
        </authorList>
    </citation>
    <scope>NUCLEOTIDE SEQUENCE [LARGE SCALE GENOMIC DNA]</scope>
    <source>
        <strain evidence="2 3">3A-2</strain>
    </source>
</reference>
<sequence length="79" mass="8731">MPIHNFVGDKPVDQFPPEATQKIDEMQLTKEEIHRDPRVQPGANRRAGVATRDPEAFDTTGDGGRGGWGDPKPIRDPVI</sequence>
<dbReference type="EMBL" id="KV722468">
    <property type="protein sequence ID" value="OCH87927.1"/>
    <property type="molecule type" value="Genomic_DNA"/>
</dbReference>
<dbReference type="Proteomes" id="UP000250043">
    <property type="component" value="Unassembled WGS sequence"/>
</dbReference>